<dbReference type="SUPFAM" id="SSF46785">
    <property type="entry name" value="Winged helix' DNA-binding domain"/>
    <property type="match status" value="1"/>
</dbReference>
<evidence type="ECO:0000313" key="1">
    <source>
        <dbReference type="EMBL" id="PWI25924.1"/>
    </source>
</evidence>
<dbReference type="InterPro" id="IPR036390">
    <property type="entry name" value="WH_DNA-bd_sf"/>
</dbReference>
<comment type="caution">
    <text evidence="1">The sequence shown here is derived from an EMBL/GenBank/DDBJ whole genome shotgun (WGS) entry which is preliminary data.</text>
</comment>
<dbReference type="OrthoDB" id="2447398at2"/>
<proteinExistence type="predicted"/>
<evidence type="ECO:0000313" key="2">
    <source>
        <dbReference type="Proteomes" id="UP000245938"/>
    </source>
</evidence>
<organism evidence="1 2">
    <name type="scientific">Kurthia sibirica</name>
    <dbReference type="NCBI Taxonomy" id="202750"/>
    <lineage>
        <taxon>Bacteria</taxon>
        <taxon>Bacillati</taxon>
        <taxon>Bacillota</taxon>
        <taxon>Bacilli</taxon>
        <taxon>Bacillales</taxon>
        <taxon>Caryophanaceae</taxon>
        <taxon>Kurthia</taxon>
    </lineage>
</organism>
<evidence type="ECO:0008006" key="3">
    <source>
        <dbReference type="Google" id="ProtNLM"/>
    </source>
</evidence>
<reference evidence="1 2" key="1">
    <citation type="submission" date="2018-05" db="EMBL/GenBank/DDBJ databases">
        <title>Kurthia sibirica genome sequence.</title>
        <authorList>
            <person name="Maclea K.S."/>
            <person name="Goen A.E."/>
        </authorList>
    </citation>
    <scope>NUCLEOTIDE SEQUENCE [LARGE SCALE GENOMIC DNA]</scope>
    <source>
        <strain evidence="1 2">ATCC 49154</strain>
    </source>
</reference>
<dbReference type="InterPro" id="IPR036388">
    <property type="entry name" value="WH-like_DNA-bd_sf"/>
</dbReference>
<dbReference type="AlphaFoldDB" id="A0A2U3AN09"/>
<dbReference type="EMBL" id="QFVR01000005">
    <property type="protein sequence ID" value="PWI25924.1"/>
    <property type="molecule type" value="Genomic_DNA"/>
</dbReference>
<dbReference type="RefSeq" id="WP_109305345.1">
    <property type="nucleotide sequence ID" value="NZ_BJUF01000024.1"/>
</dbReference>
<sequence>MAEKNFQQAVGFSVKDTLALYWLHETAKEPCYSVEIYERFIENFPGRKVGYEYVARVAKQLEAEAILTSSLQQRKVYYDITDQGRQRLIRYEELYYERFHEIVTVLNRFYFELTRNGEKPPKPNHALPEEFRAYFSKLISVKDAVRYIAFKLGQKRTVFSMADVAAQLEDLFGWSPSNSYLYTISSELEEKGYLIGEWPDEKRTKRHLKSTDAATEFQQQIATDLTAQITANRRFLTYMLQFLRQPQ</sequence>
<dbReference type="Proteomes" id="UP000245938">
    <property type="component" value="Unassembled WGS sequence"/>
</dbReference>
<dbReference type="Gene3D" id="1.10.10.10">
    <property type="entry name" value="Winged helix-like DNA-binding domain superfamily/Winged helix DNA-binding domain"/>
    <property type="match status" value="1"/>
</dbReference>
<gene>
    <name evidence="1" type="ORF">DEX24_05170</name>
</gene>
<accession>A0A2U3AN09</accession>
<protein>
    <recommendedName>
        <fullName evidence="3">Transcription regulator PadR N-terminal domain-containing protein</fullName>
    </recommendedName>
</protein>
<keyword evidence="2" id="KW-1185">Reference proteome</keyword>
<name>A0A2U3AN09_9BACL</name>